<keyword evidence="3" id="KW-1185">Reference proteome</keyword>
<accession>A0ABR9RVG6</accession>
<sequence>MLKVLLAVVVIALVVYGLTRVIERRGVPRPVRRREPPRQVAPDDDPDFLWRLEAERRRQAKQNGDAPEGTPPRKDGNDSARQDEAPDEDSTGTT</sequence>
<protein>
    <recommendedName>
        <fullName evidence="4">Secreted protein</fullName>
    </recommendedName>
</protein>
<proteinExistence type="predicted"/>
<feature type="compositionally biased region" description="Basic and acidic residues" evidence="1">
    <location>
        <begin position="48"/>
        <end position="57"/>
    </location>
</feature>
<dbReference type="RefSeq" id="WP_193638879.1">
    <property type="nucleotide sequence ID" value="NZ_JADCSA010000013.1"/>
</dbReference>
<feature type="compositionally biased region" description="Basic and acidic residues" evidence="1">
    <location>
        <begin position="71"/>
        <end position="84"/>
    </location>
</feature>
<evidence type="ECO:0000313" key="3">
    <source>
        <dbReference type="Proteomes" id="UP000756387"/>
    </source>
</evidence>
<organism evidence="2 3">
    <name type="scientific">Nocardioides malaquae</name>
    <dbReference type="NCBI Taxonomy" id="2773426"/>
    <lineage>
        <taxon>Bacteria</taxon>
        <taxon>Bacillati</taxon>
        <taxon>Actinomycetota</taxon>
        <taxon>Actinomycetes</taxon>
        <taxon>Propionibacteriales</taxon>
        <taxon>Nocardioidaceae</taxon>
        <taxon>Nocardioides</taxon>
    </lineage>
</organism>
<dbReference type="EMBL" id="JADCSA010000013">
    <property type="protein sequence ID" value="MBE7325551.1"/>
    <property type="molecule type" value="Genomic_DNA"/>
</dbReference>
<feature type="compositionally biased region" description="Acidic residues" evidence="1">
    <location>
        <begin position="85"/>
        <end position="94"/>
    </location>
</feature>
<feature type="region of interest" description="Disordered" evidence="1">
    <location>
        <begin position="25"/>
        <end position="94"/>
    </location>
</feature>
<reference evidence="2 3" key="1">
    <citation type="submission" date="2020-10" db="EMBL/GenBank/DDBJ databases">
        <title>Nocardioides sp. isolated from sludge.</title>
        <authorList>
            <person name="Zhang X."/>
        </authorList>
    </citation>
    <scope>NUCLEOTIDE SEQUENCE [LARGE SCALE GENOMIC DNA]</scope>
    <source>
        <strain evidence="2 3">Y6</strain>
    </source>
</reference>
<evidence type="ECO:0008006" key="4">
    <source>
        <dbReference type="Google" id="ProtNLM"/>
    </source>
</evidence>
<evidence type="ECO:0000313" key="2">
    <source>
        <dbReference type="EMBL" id="MBE7325551.1"/>
    </source>
</evidence>
<comment type="caution">
    <text evidence="2">The sequence shown here is derived from an EMBL/GenBank/DDBJ whole genome shotgun (WGS) entry which is preliminary data.</text>
</comment>
<name>A0ABR9RVG6_9ACTN</name>
<gene>
    <name evidence="2" type="ORF">IEQ44_12905</name>
</gene>
<evidence type="ECO:0000256" key="1">
    <source>
        <dbReference type="SAM" id="MobiDB-lite"/>
    </source>
</evidence>
<dbReference type="Proteomes" id="UP000756387">
    <property type="component" value="Unassembled WGS sequence"/>
</dbReference>